<name>A0A4S2M800_OPIFE</name>
<evidence type="ECO:0000313" key="1">
    <source>
        <dbReference type="EMBL" id="TGZ72495.1"/>
    </source>
</evidence>
<protein>
    <submittedName>
        <fullName evidence="1">Uncharacterized protein</fullName>
    </submittedName>
</protein>
<dbReference type="Proteomes" id="UP000308267">
    <property type="component" value="Unassembled WGS sequence"/>
</dbReference>
<keyword evidence="2" id="KW-1185">Reference proteome</keyword>
<comment type="caution">
    <text evidence="1">The sequence shown here is derived from an EMBL/GenBank/DDBJ whole genome shotgun (WGS) entry which is preliminary data.</text>
</comment>
<sequence>MSICSQYAAHQNSTRDGWFRVLLQSGACFLFRSYLTTPHSVIVSRLSLVSFVQPHLFRDLSAIFTLSNCTMLGVVIASGHCPFDFHPSRYQVLLRPSLRNKFLCSENQKLFIAVHFPHTLRYAPVSSPVRHPRFLSHGNLGS</sequence>
<evidence type="ECO:0000313" key="2">
    <source>
        <dbReference type="Proteomes" id="UP000308267"/>
    </source>
</evidence>
<gene>
    <name evidence="1" type="ORF">CRM22_002053</name>
</gene>
<proteinExistence type="predicted"/>
<dbReference type="AlphaFoldDB" id="A0A4S2M800"/>
<accession>A0A4S2M800</accession>
<dbReference type="EMBL" id="SJOL01003630">
    <property type="protein sequence ID" value="TGZ72495.1"/>
    <property type="molecule type" value="Genomic_DNA"/>
</dbReference>
<organism evidence="1 2">
    <name type="scientific">Opisthorchis felineus</name>
    <dbReference type="NCBI Taxonomy" id="147828"/>
    <lineage>
        <taxon>Eukaryota</taxon>
        <taxon>Metazoa</taxon>
        <taxon>Spiralia</taxon>
        <taxon>Lophotrochozoa</taxon>
        <taxon>Platyhelminthes</taxon>
        <taxon>Trematoda</taxon>
        <taxon>Digenea</taxon>
        <taxon>Opisthorchiida</taxon>
        <taxon>Opisthorchiata</taxon>
        <taxon>Opisthorchiidae</taxon>
        <taxon>Opisthorchis</taxon>
    </lineage>
</organism>
<reference evidence="1 2" key="1">
    <citation type="journal article" date="2019" name="BMC Genomics">
        <title>New insights from Opisthorchis felineus genome: update on genomics of the epidemiologically important liver flukes.</title>
        <authorList>
            <person name="Ershov N.I."/>
            <person name="Mordvinov V.A."/>
            <person name="Prokhortchouk E.B."/>
            <person name="Pakharukova M.Y."/>
            <person name="Gunbin K.V."/>
            <person name="Ustyantsev K."/>
            <person name="Genaev M.A."/>
            <person name="Blinov A.G."/>
            <person name="Mazur A."/>
            <person name="Boulygina E."/>
            <person name="Tsygankova S."/>
            <person name="Khrameeva E."/>
            <person name="Chekanov N."/>
            <person name="Fan G."/>
            <person name="Xiao A."/>
            <person name="Zhang H."/>
            <person name="Xu X."/>
            <person name="Yang H."/>
            <person name="Solovyev V."/>
            <person name="Lee S.M."/>
            <person name="Liu X."/>
            <person name="Afonnikov D.A."/>
            <person name="Skryabin K.G."/>
        </authorList>
    </citation>
    <scope>NUCLEOTIDE SEQUENCE [LARGE SCALE GENOMIC DNA]</scope>
    <source>
        <strain evidence="1">AK-0245</strain>
        <tissue evidence="1">Whole organism</tissue>
    </source>
</reference>